<reference evidence="4" key="1">
    <citation type="submission" date="2022-10" db="EMBL/GenBank/DDBJ databases">
        <title>Genome assembly of Pristionchus species.</title>
        <authorList>
            <person name="Yoshida K."/>
            <person name="Sommer R.J."/>
        </authorList>
    </citation>
    <scope>NUCLEOTIDE SEQUENCE [LARGE SCALE GENOMIC DNA]</scope>
    <source>
        <strain evidence="4">RS5460</strain>
    </source>
</reference>
<keyword evidence="1" id="KW-0067">ATP-binding</keyword>
<keyword evidence="4" id="KW-1185">Reference proteome</keyword>
<dbReference type="GO" id="GO:0046872">
    <property type="term" value="F:metal ion binding"/>
    <property type="evidence" value="ECO:0007669"/>
    <property type="project" value="InterPro"/>
</dbReference>
<proteinExistence type="predicted"/>
<dbReference type="Proteomes" id="UP001328107">
    <property type="component" value="Unassembled WGS sequence"/>
</dbReference>
<protein>
    <recommendedName>
        <fullName evidence="2">ATP-grasp domain-containing protein</fullName>
    </recommendedName>
</protein>
<dbReference type="EMBL" id="BTRK01000006">
    <property type="protein sequence ID" value="GMR58419.1"/>
    <property type="molecule type" value="Genomic_DNA"/>
</dbReference>
<evidence type="ECO:0000313" key="3">
    <source>
        <dbReference type="EMBL" id="GMR58419.1"/>
    </source>
</evidence>
<evidence type="ECO:0000313" key="4">
    <source>
        <dbReference type="Proteomes" id="UP001328107"/>
    </source>
</evidence>
<evidence type="ECO:0000256" key="1">
    <source>
        <dbReference type="PROSITE-ProRule" id="PRU00409"/>
    </source>
</evidence>
<name>A0AAN5DAG7_9BILA</name>
<sequence length="525" mass="59123">RGETREEWEERVRSSPIPNQVESRWNSDALNICSNRSMIHEYRRKMTDPTPPLAATNGNGNDESFDEMALYGGRMKTIIIVLCKYRLSLINMQKPSNVRVFVVTPPRLLIDEEGIDVIYQVETPVGDQDLTPLLSKARELAQNFSITQVRVIAFEQSLQQPLAKMRYEMDIEGFTHEQLDVLSRLREASQITRRGGIATPKQTSFSGTSRPASWMESLPPKIGGFPLYVRPASGTTDAGKSIVGVTRLENDDDLRMWIRRIYSSCSPSSNWVLEECYEDGLDFVAMCTAISGLIYCVSTVDYERTMFESISTCKPYVLQVYSIDQTRDMLPGLESFVNQTTKALFANNYSGALFIRGFYKGHNDIFLMSVELQPSAETIRNLIAMPKESPGWETIALMSFFATDASEFDFGTHSFNAVINVPSAEGLLMHQTMIPKRKTSSMRVAWRVAEFAEIKDADGIDGNVVQVFMSNSDNKRLTDEMKDVIGRLDIPIDRITLAERAAACRKQLSRLGGAREFVRSCTTTD</sequence>
<dbReference type="AlphaFoldDB" id="A0AAN5DAG7"/>
<dbReference type="InterPro" id="IPR011761">
    <property type="entry name" value="ATP-grasp"/>
</dbReference>
<accession>A0AAN5DAG7</accession>
<comment type="caution">
    <text evidence="3">The sequence shown here is derived from an EMBL/GenBank/DDBJ whole genome shotgun (WGS) entry which is preliminary data.</text>
</comment>
<feature type="non-terminal residue" evidence="3">
    <location>
        <position position="1"/>
    </location>
</feature>
<feature type="domain" description="ATP-grasp" evidence="2">
    <location>
        <begin position="189"/>
        <end position="403"/>
    </location>
</feature>
<evidence type="ECO:0000259" key="2">
    <source>
        <dbReference type="PROSITE" id="PS50975"/>
    </source>
</evidence>
<keyword evidence="1" id="KW-0547">Nucleotide-binding</keyword>
<dbReference type="SUPFAM" id="SSF56059">
    <property type="entry name" value="Glutathione synthetase ATP-binding domain-like"/>
    <property type="match status" value="1"/>
</dbReference>
<dbReference type="PROSITE" id="PS50975">
    <property type="entry name" value="ATP_GRASP"/>
    <property type="match status" value="1"/>
</dbReference>
<organism evidence="3 4">
    <name type="scientific">Pristionchus mayeri</name>
    <dbReference type="NCBI Taxonomy" id="1317129"/>
    <lineage>
        <taxon>Eukaryota</taxon>
        <taxon>Metazoa</taxon>
        <taxon>Ecdysozoa</taxon>
        <taxon>Nematoda</taxon>
        <taxon>Chromadorea</taxon>
        <taxon>Rhabditida</taxon>
        <taxon>Rhabditina</taxon>
        <taxon>Diplogasteromorpha</taxon>
        <taxon>Diplogasteroidea</taxon>
        <taxon>Neodiplogasteridae</taxon>
        <taxon>Pristionchus</taxon>
    </lineage>
</organism>
<dbReference type="GO" id="GO:0005524">
    <property type="term" value="F:ATP binding"/>
    <property type="evidence" value="ECO:0007669"/>
    <property type="project" value="UniProtKB-UniRule"/>
</dbReference>
<gene>
    <name evidence="3" type="ORF">PMAYCL1PPCAC_28614</name>
</gene>